<feature type="region of interest" description="Disordered" evidence="1">
    <location>
        <begin position="53"/>
        <end position="80"/>
    </location>
</feature>
<keyword evidence="2" id="KW-0812">Transmembrane</keyword>
<evidence type="ECO:0000256" key="1">
    <source>
        <dbReference type="SAM" id="MobiDB-lite"/>
    </source>
</evidence>
<dbReference type="EMBL" id="MN739158">
    <property type="protein sequence ID" value="QHS91315.1"/>
    <property type="molecule type" value="Genomic_DNA"/>
</dbReference>
<evidence type="ECO:0000256" key="2">
    <source>
        <dbReference type="SAM" id="Phobius"/>
    </source>
</evidence>
<keyword evidence="2" id="KW-1133">Transmembrane helix</keyword>
<proteinExistence type="predicted"/>
<organism evidence="3">
    <name type="scientific">viral metagenome</name>
    <dbReference type="NCBI Taxonomy" id="1070528"/>
    <lineage>
        <taxon>unclassified sequences</taxon>
        <taxon>metagenomes</taxon>
        <taxon>organismal metagenomes</taxon>
    </lineage>
</organism>
<feature type="transmembrane region" description="Helical" evidence="2">
    <location>
        <begin position="6"/>
        <end position="26"/>
    </location>
</feature>
<keyword evidence="2" id="KW-0472">Membrane</keyword>
<protein>
    <submittedName>
        <fullName evidence="3">Uncharacterized protein</fullName>
    </submittedName>
</protein>
<reference evidence="3" key="1">
    <citation type="journal article" date="2020" name="Nature">
        <title>Giant virus diversity and host interactions through global metagenomics.</title>
        <authorList>
            <person name="Schulz F."/>
            <person name="Roux S."/>
            <person name="Paez-Espino D."/>
            <person name="Jungbluth S."/>
            <person name="Walsh D.A."/>
            <person name="Denef V.J."/>
            <person name="McMahon K.D."/>
            <person name="Konstantinidis K.T."/>
            <person name="Eloe-Fadrosh E.A."/>
            <person name="Kyrpides N.C."/>
            <person name="Woyke T."/>
        </authorList>
    </citation>
    <scope>NUCLEOTIDE SEQUENCE</scope>
    <source>
        <strain evidence="3">GVMAG-M-3300013004-44</strain>
    </source>
</reference>
<dbReference type="AlphaFoldDB" id="A0A6C0BG50"/>
<evidence type="ECO:0000313" key="3">
    <source>
        <dbReference type="EMBL" id="QHS91315.1"/>
    </source>
</evidence>
<sequence>MNPSTHFFILYIVICLSIVLLFYYLFKRSEVHPRTLSKKTPYEFLRQKMNKGIPGMDKTEVGKPLSMPDPLRRKMNKSEVEKPLSMPYDFLRKINKSISEDPSERGKPLPAPKMPVAPVPLIVRV</sequence>
<name>A0A6C0BG50_9ZZZZ</name>
<accession>A0A6C0BG50</accession>
<feature type="compositionally biased region" description="Basic and acidic residues" evidence="1">
    <location>
        <begin position="70"/>
        <end position="80"/>
    </location>
</feature>